<feature type="compositionally biased region" description="Low complexity" evidence="1">
    <location>
        <begin position="1"/>
        <end position="18"/>
    </location>
</feature>
<evidence type="ECO:0000313" key="3">
    <source>
        <dbReference type="Proteomes" id="UP000274429"/>
    </source>
</evidence>
<organism evidence="4">
    <name type="scientific">Hydatigena taeniaeformis</name>
    <name type="common">Feline tapeworm</name>
    <name type="synonym">Taenia taeniaeformis</name>
    <dbReference type="NCBI Taxonomy" id="6205"/>
    <lineage>
        <taxon>Eukaryota</taxon>
        <taxon>Metazoa</taxon>
        <taxon>Spiralia</taxon>
        <taxon>Lophotrochozoa</taxon>
        <taxon>Platyhelminthes</taxon>
        <taxon>Cestoda</taxon>
        <taxon>Eucestoda</taxon>
        <taxon>Cyclophyllidea</taxon>
        <taxon>Taeniidae</taxon>
        <taxon>Hydatigera</taxon>
    </lineage>
</organism>
<name>A0A0R3X5S6_HYDTA</name>
<evidence type="ECO:0000256" key="1">
    <source>
        <dbReference type="SAM" id="MobiDB-lite"/>
    </source>
</evidence>
<protein>
    <submittedName>
        <fullName evidence="2 4">Uncharacterized protein</fullName>
    </submittedName>
</protein>
<evidence type="ECO:0000313" key="2">
    <source>
        <dbReference type="EMBL" id="VDM33482.1"/>
    </source>
</evidence>
<dbReference type="OrthoDB" id="6282629at2759"/>
<evidence type="ECO:0000313" key="4">
    <source>
        <dbReference type="WBParaSite" id="TTAC_0000883901-mRNA-1"/>
    </source>
</evidence>
<feature type="region of interest" description="Disordered" evidence="1">
    <location>
        <begin position="1"/>
        <end position="25"/>
    </location>
</feature>
<dbReference type="STRING" id="6205.A0A0R3X5S6"/>
<reference evidence="4" key="1">
    <citation type="submission" date="2017-02" db="UniProtKB">
        <authorList>
            <consortium name="WormBaseParasite"/>
        </authorList>
    </citation>
    <scope>IDENTIFICATION</scope>
</reference>
<dbReference type="EMBL" id="UYWX01020599">
    <property type="protein sequence ID" value="VDM33482.1"/>
    <property type="molecule type" value="Genomic_DNA"/>
</dbReference>
<sequence length="163" mass="18423">MSNTNASNSANTSITSDTLSNEHSPVWSIPWEGENTFTAPSKPTGWDIQQLQYSWRRKATPNTPNVSPFKEDISLEDLLRKKSHILQNIAQHYSRLVGLMQEELDITGIEPEGYAESMRFYSKAVDDYECFQIFTDSLVVTVSQEVEVNAGKWSDGQAFTSHE</sequence>
<gene>
    <name evidence="2" type="ORF">TTAC_LOCUS8824</name>
</gene>
<reference evidence="2 3" key="2">
    <citation type="submission" date="2018-11" db="EMBL/GenBank/DDBJ databases">
        <authorList>
            <consortium name="Pathogen Informatics"/>
        </authorList>
    </citation>
    <scope>NUCLEOTIDE SEQUENCE [LARGE SCALE GENOMIC DNA]</scope>
</reference>
<accession>A0A0R3X5S6</accession>
<keyword evidence="3" id="KW-1185">Reference proteome</keyword>
<proteinExistence type="predicted"/>
<dbReference type="WBParaSite" id="TTAC_0000883901-mRNA-1">
    <property type="protein sequence ID" value="TTAC_0000883901-mRNA-1"/>
    <property type="gene ID" value="TTAC_0000883901"/>
</dbReference>
<dbReference type="Proteomes" id="UP000274429">
    <property type="component" value="Unassembled WGS sequence"/>
</dbReference>
<dbReference type="AlphaFoldDB" id="A0A0R3X5S6"/>